<evidence type="ECO:0000256" key="2">
    <source>
        <dbReference type="ARBA" id="ARBA00022692"/>
    </source>
</evidence>
<dbReference type="WBParaSite" id="TASK_0000421601-mRNA-1">
    <property type="protein sequence ID" value="TASK_0000421601-mRNA-1"/>
    <property type="gene ID" value="TASK_0000421601"/>
</dbReference>
<keyword evidence="5" id="KW-0853">WD repeat</keyword>
<dbReference type="InterPro" id="IPR015943">
    <property type="entry name" value="WD40/YVTN_repeat-like_dom_sf"/>
</dbReference>
<keyword evidence="6" id="KW-0175">Coiled coil</keyword>
<dbReference type="Proteomes" id="UP000282613">
    <property type="component" value="Unassembled WGS sequence"/>
</dbReference>
<dbReference type="PROSITE" id="PS51469">
    <property type="entry name" value="SUN"/>
    <property type="match status" value="1"/>
</dbReference>
<sequence>MVDSRERSDLSAASLVIPHSLTWFKASPAACSPWFNDETCDVAFISYEFLCIYRLCYGTAESGDGYFFTFLDHFKAHDQNIHSVSFPVHFSGPLLGKCFVTCGNDRCIRIWSATSDVYALDKGIQLGQDAIPNTCAVCSVSGCLYVLSASLTGHVIIWESMNPHLALKPLVKKFKKDIASSCLWMLPDTDNKKLVGIVGYESGDICGYSYDHTDPANKNPLGVLFRKSAHRFDICSLTAVSDFEDGCQFFASAGRDADVRLWSVADYQCKYSYHFRTYQKGNSNPQEPVTSQGKAWIPLAPTRVASHTAPRFLAFDPKGNLHTFNCTDKPLLCDSPSPPCHNGLVFSLLAIPNSPNLFISFGMDSQIIVWKNSHNDWLTLTPVANHVCLSSKINSLSQGPGFCSPLAVGLSDGNLLLLGNVQPPAPNTFTSMTRLSPLPPSGAAIGISALAWHPNAQFEYLLAIGSSKGHVDIVDVRKHQRRGRNFNQLEGCVYRVVWGPCLFGLSKTNDEESENTGGEERLLVYAIANGSAFLLLSLKKPLVDLGPNFTPLLTDPTDRKLADIAFRPLEKQRNVKFSWLIGLGSVNGAVNILGLLQNNGMVVPLSRVDMHKKCINSMVWSHHIDKYLLAVGSSESYITIIDATEQAENEDSDTQCVQFTSCFAVLQGHGTRISSLEWSPCDADLLLSGSYDCTATVWRVELGTSTAIANYRNHLSRVFACAWSPHDSDFVFTGEEYGYLVGWRPSAQGATAPPPHRKHRNPCSRIPSHPQIIVQEEVEESSQSIPDLVVPAPQRRIEPFVGKKPSLLPGLFVTSSVTDCSIPALEDSPPIRMQSRFSVVLDFVAYLKDPSLVPEERILPEFDLLHAGEALRRRSLVRFTETEALKHLSASSSGPNRQSRLDAYFSLLLWLGRADLVAMKCVEVQHMPFWLMWALELMLKGSASRTNAGCLVESGVPQADNAPDDFLKHKIIQLSASNEYTWASTLLVCAGQTTEAVRLLLQCGRAKEALLLFRLRLNPETNLDLQTRCLNLLAERLAHNGLPYSALAFLAAGQTDRAVTVVRSSAAASDPPLDHVVALWTASAILPDNLPMAFKLAYYCIIYAANLSIEEERGRFLAQWRAALPTHGDVDYLLNCASFLLLSEWTGAVVLPGTELARVVGDRQPSLEEAECVANVVQMSENETVVIEEHTSSGQTLKPIFIYSREEYFDTPLPSQKSHQVSTLSVPRESPNIVTMPKNLPCNRVSFNSPWDFTAYVMAGEYAVPNAQLVRRRIDYQETAEYRVVRPTISSAGDVDGRGDASVVLRKPLIVSMEEFPKTAGDEKLSTGSSLSSSTRRRTRVSIIEPTDRVLRSQNRRGVSVLQRNMNYGIEQESKASSTAVLEEEEVTSTPLASHNRHAAVRRRATEIEAEEPTFLRNIEVTPLDGGRAPTPMQSPRPSYGGGVNALTSRPWHLSSMLDRPVTINQPVSFFLSPRLLGLSAEPSYRSPSLRAEEQRRCRSTTTTTDISSSSHRTACLASSLRHRLYSCLLNLIAIPLVLLHYLSVAVTAAGKAVASNISSLYHRTTITNGRGSSSAKHSRVHRRSSYDEPDVSYPSNGSKGTGYRGHRSQAITSSLCCGRTPSCCCPLFLLLLLLATLAGFLFRPAEINPALDETPFLFGLLPSDAQCIRLAFANSHTYVGGADVGSFHAPHDLRWNCLSWSLWEPNVAALKRQFSVWWNWVQSLFSLASSALTPSKPDDLLTQDSYQPITSLEGIDKLLERLQVIDAGMTDLKRQVTELKQANQDRLDTHAKEYGVISTDVSQLQAAVASLQEQIVLIADKVAEEDGDEQRRQHIIDDLVKQATFVSTASLDARLQEMRKQLEVMISGGVAGSTALVGDQQTERIERFEKTLGELGALVMTQKSDLEAKLKTLRLELEAHKEEKAASLEALNAKISGDIVSTAAESHSNMVSLEKRLIADVEKISARVGSIEHLVQDLEQALQKLISELASLQKTGASHQLVPKERLVELMEEMKNTFSEKITLDLKQKIMEELAQTRESGPMTQMKMINLIRSTVDEKLKETFANAPQSTAGNIPAGVLAYIDSIFEVFTADGTGKADFALESAGGTVVSTRCTRTYTSFKSAISLFGIALAYWSRSPNEILQPSTYPGECWCFHGSEGQAIVRLAVPVHVTGVSLEHIPKSLAHTGRIDSAPRDFLIKALESDSAQDGEILGSFTYNEDGKPIQYFPVMVRISPFCLFSLGTSFLCSLLPLCYALLFVPLKARSDGKPTLFVELVITSNHGHPEYTCVYRLRVHGHMAAEVDAK</sequence>
<dbReference type="GO" id="GO:0034993">
    <property type="term" value="C:meiotic nuclear membrane microtubule tethering complex"/>
    <property type="evidence" value="ECO:0007669"/>
    <property type="project" value="TreeGrafter"/>
</dbReference>
<protein>
    <submittedName>
        <fullName evidence="12">SUN domain-containing protein</fullName>
    </submittedName>
</protein>
<dbReference type="PROSITE" id="PS50082">
    <property type="entry name" value="WD_REPEATS_2"/>
    <property type="match status" value="1"/>
</dbReference>
<keyword evidence="4 8" id="KW-0472">Membrane</keyword>
<reference evidence="12" key="1">
    <citation type="submission" date="2016-04" db="UniProtKB">
        <authorList>
            <consortium name="WormBaseParasite"/>
        </authorList>
    </citation>
    <scope>IDENTIFICATION</scope>
</reference>
<dbReference type="STRING" id="60517.A0A158R7Q3"/>
<feature type="region of interest" description="Disordered" evidence="7">
    <location>
        <begin position="1569"/>
        <end position="1606"/>
    </location>
</feature>
<dbReference type="SMART" id="SM00320">
    <property type="entry name" value="WD40"/>
    <property type="match status" value="8"/>
</dbReference>
<dbReference type="Pfam" id="PF07738">
    <property type="entry name" value="Sad1_UNC"/>
    <property type="match status" value="2"/>
</dbReference>
<evidence type="ECO:0000256" key="4">
    <source>
        <dbReference type="ARBA" id="ARBA00023136"/>
    </source>
</evidence>
<feature type="coiled-coil region" evidence="6">
    <location>
        <begin position="1969"/>
        <end position="1996"/>
    </location>
</feature>
<accession>A0A158R7Q3</accession>
<evidence type="ECO:0000313" key="10">
    <source>
        <dbReference type="EMBL" id="VDK33064.1"/>
    </source>
</evidence>
<dbReference type="GO" id="GO:0043495">
    <property type="term" value="F:protein-membrane adaptor activity"/>
    <property type="evidence" value="ECO:0007669"/>
    <property type="project" value="TreeGrafter"/>
</dbReference>
<dbReference type="InterPro" id="IPR036322">
    <property type="entry name" value="WD40_repeat_dom_sf"/>
</dbReference>
<evidence type="ECO:0000313" key="12">
    <source>
        <dbReference type="WBParaSite" id="TASK_0000421601-mRNA-1"/>
    </source>
</evidence>
<feature type="region of interest" description="Disordered" evidence="7">
    <location>
        <begin position="1319"/>
        <end position="1339"/>
    </location>
</feature>
<feature type="coiled-coil region" evidence="6">
    <location>
        <begin position="1904"/>
        <end position="1935"/>
    </location>
</feature>
<dbReference type="PANTHER" id="PTHR12911:SF8">
    <property type="entry name" value="KLAROID PROTEIN-RELATED"/>
    <property type="match status" value="1"/>
</dbReference>
<evidence type="ECO:0000256" key="6">
    <source>
        <dbReference type="SAM" id="Coils"/>
    </source>
</evidence>
<feature type="domain" description="SUN" evidence="9">
    <location>
        <begin position="2107"/>
        <end position="2301"/>
    </location>
</feature>
<feature type="transmembrane region" description="Helical" evidence="8">
    <location>
        <begin position="2240"/>
        <end position="2261"/>
    </location>
</feature>
<feature type="region of interest" description="Disordered" evidence="7">
    <location>
        <begin position="1422"/>
        <end position="1442"/>
    </location>
</feature>
<dbReference type="InterPro" id="IPR012919">
    <property type="entry name" value="SUN_dom"/>
</dbReference>
<comment type="subcellular location">
    <subcellularLocation>
        <location evidence="1">Membrane</location>
    </subcellularLocation>
</comment>
<dbReference type="SUPFAM" id="SSF50978">
    <property type="entry name" value="WD40 repeat-like"/>
    <property type="match status" value="2"/>
</dbReference>
<dbReference type="InterPro" id="IPR045119">
    <property type="entry name" value="SUN1-5"/>
</dbReference>
<dbReference type="InterPro" id="IPR001680">
    <property type="entry name" value="WD40_rpt"/>
</dbReference>
<evidence type="ECO:0000259" key="9">
    <source>
        <dbReference type="PROSITE" id="PS51469"/>
    </source>
</evidence>
<dbReference type="PANTHER" id="PTHR12911">
    <property type="entry name" value="SAD1/UNC-84-LIKE PROTEIN-RELATED"/>
    <property type="match status" value="1"/>
</dbReference>
<dbReference type="Gene3D" id="2.60.120.260">
    <property type="entry name" value="Galactose-binding domain-like"/>
    <property type="match status" value="1"/>
</dbReference>
<evidence type="ECO:0000256" key="8">
    <source>
        <dbReference type="SAM" id="Phobius"/>
    </source>
</evidence>
<keyword evidence="3 8" id="KW-1133">Transmembrane helix</keyword>
<evidence type="ECO:0000256" key="3">
    <source>
        <dbReference type="ARBA" id="ARBA00022989"/>
    </source>
</evidence>
<evidence type="ECO:0000313" key="11">
    <source>
        <dbReference type="Proteomes" id="UP000282613"/>
    </source>
</evidence>
<feature type="repeat" description="WD" evidence="5">
    <location>
        <begin position="666"/>
        <end position="708"/>
    </location>
</feature>
<dbReference type="Pfam" id="PF00400">
    <property type="entry name" value="WD40"/>
    <property type="match status" value="2"/>
</dbReference>
<dbReference type="PROSITE" id="PS50294">
    <property type="entry name" value="WD_REPEATS_REGION"/>
    <property type="match status" value="1"/>
</dbReference>
<dbReference type="EMBL" id="UYRS01018334">
    <property type="protein sequence ID" value="VDK33064.1"/>
    <property type="molecule type" value="Genomic_DNA"/>
</dbReference>
<dbReference type="OrthoDB" id="7326421at2759"/>
<proteinExistence type="predicted"/>
<evidence type="ECO:0000256" key="5">
    <source>
        <dbReference type="PROSITE-ProRule" id="PRU00221"/>
    </source>
</evidence>
<gene>
    <name evidence="10" type="ORF">TASK_LOCUS4217</name>
</gene>
<evidence type="ECO:0000256" key="1">
    <source>
        <dbReference type="ARBA" id="ARBA00004370"/>
    </source>
</evidence>
<reference evidence="10 11" key="2">
    <citation type="submission" date="2018-11" db="EMBL/GenBank/DDBJ databases">
        <authorList>
            <consortium name="Pathogen Informatics"/>
        </authorList>
    </citation>
    <scope>NUCLEOTIDE SEQUENCE [LARGE SCALE GENOMIC DNA]</scope>
</reference>
<name>A0A158R7Q3_TAEAS</name>
<keyword evidence="11" id="KW-1185">Reference proteome</keyword>
<evidence type="ECO:0000256" key="7">
    <source>
        <dbReference type="SAM" id="MobiDB-lite"/>
    </source>
</evidence>
<organism evidence="12">
    <name type="scientific">Taenia asiatica</name>
    <name type="common">Asian tapeworm</name>
    <dbReference type="NCBI Taxonomy" id="60517"/>
    <lineage>
        <taxon>Eukaryota</taxon>
        <taxon>Metazoa</taxon>
        <taxon>Spiralia</taxon>
        <taxon>Lophotrochozoa</taxon>
        <taxon>Platyhelminthes</taxon>
        <taxon>Cestoda</taxon>
        <taxon>Eucestoda</taxon>
        <taxon>Cyclophyllidea</taxon>
        <taxon>Taeniidae</taxon>
        <taxon>Taenia</taxon>
    </lineage>
</organism>
<dbReference type="Gene3D" id="2.130.10.10">
    <property type="entry name" value="YVTN repeat-like/Quinoprotein amine dehydrogenase"/>
    <property type="match status" value="2"/>
</dbReference>
<keyword evidence="2 8" id="KW-0812">Transmembrane</keyword>